<dbReference type="InterPro" id="IPR008030">
    <property type="entry name" value="NmrA-like"/>
</dbReference>
<evidence type="ECO:0000313" key="5">
    <source>
        <dbReference type="Proteomes" id="UP000582646"/>
    </source>
</evidence>
<dbReference type="CDD" id="cd05251">
    <property type="entry name" value="NmrA_like_SDR_a"/>
    <property type="match status" value="1"/>
</dbReference>
<evidence type="ECO:0000259" key="3">
    <source>
        <dbReference type="Pfam" id="PF05368"/>
    </source>
</evidence>
<comment type="caution">
    <text evidence="4">The sequence shown here is derived from an EMBL/GenBank/DDBJ whole genome shotgun (WGS) entry which is preliminary data.</text>
</comment>
<reference evidence="4 5" key="1">
    <citation type="submission" date="2020-04" db="EMBL/GenBank/DDBJ databases">
        <title>MicrobeNet Type strains.</title>
        <authorList>
            <person name="Nicholson A.C."/>
        </authorList>
    </citation>
    <scope>NUCLEOTIDE SEQUENCE [LARGE SCALE GENOMIC DNA]</scope>
    <source>
        <strain evidence="4 5">DSM 44113</strain>
    </source>
</reference>
<dbReference type="Proteomes" id="UP000582646">
    <property type="component" value="Unassembled WGS sequence"/>
</dbReference>
<dbReference type="SUPFAM" id="SSF51735">
    <property type="entry name" value="NAD(P)-binding Rossmann-fold domains"/>
    <property type="match status" value="1"/>
</dbReference>
<keyword evidence="2" id="KW-0521">NADP</keyword>
<sequence>MRTKTIAVIGATGQQGGAVVDALLERGTVAVRALVRDPLSEKAKALASRGVELVTGDLTESATIDAVLEGADAAFAMTTPSFTEGAGIEIVTGKAIADAAQRTGLPHLVYSSVGGAERSTGIEHFESKRRVEEYIESLGLHATFVRPVYFMENLLAMGVSVEDGTVVVRQPLPDGIPLQMVSVRDIGRVAASILLDGTAFEGKSIEIAGDELTGTQIAAAFGAAAGLASRYEALPLAAVAEMGDTAVMFDWFAKLPAYRADFAGTRELSPGTLDLAQWIKAVGWSVA</sequence>
<dbReference type="Pfam" id="PF05368">
    <property type="entry name" value="NmrA"/>
    <property type="match status" value="1"/>
</dbReference>
<protein>
    <submittedName>
        <fullName evidence="4">NmrA/HSCARG family protein</fullName>
    </submittedName>
</protein>
<dbReference type="Gene3D" id="3.40.50.720">
    <property type="entry name" value="NAD(P)-binding Rossmann-like Domain"/>
    <property type="match status" value="1"/>
</dbReference>
<dbReference type="InterPro" id="IPR051164">
    <property type="entry name" value="NmrA-like_oxidored"/>
</dbReference>
<dbReference type="InterPro" id="IPR036291">
    <property type="entry name" value="NAD(P)-bd_dom_sf"/>
</dbReference>
<dbReference type="EMBL" id="JAAXOQ010000025">
    <property type="protein sequence ID" value="NKY20065.1"/>
    <property type="molecule type" value="Genomic_DNA"/>
</dbReference>
<keyword evidence="5" id="KW-1185">Reference proteome</keyword>
<comment type="similarity">
    <text evidence="1">Belongs to the NmrA-type oxidoreductase family.</text>
</comment>
<organism evidence="4 5">
    <name type="scientific">Tsukamurella spumae</name>
    <dbReference type="NCBI Taxonomy" id="44753"/>
    <lineage>
        <taxon>Bacteria</taxon>
        <taxon>Bacillati</taxon>
        <taxon>Actinomycetota</taxon>
        <taxon>Actinomycetes</taxon>
        <taxon>Mycobacteriales</taxon>
        <taxon>Tsukamurellaceae</taxon>
        <taxon>Tsukamurella</taxon>
    </lineage>
</organism>
<name>A0A846X648_9ACTN</name>
<evidence type="ECO:0000313" key="4">
    <source>
        <dbReference type="EMBL" id="NKY20065.1"/>
    </source>
</evidence>
<evidence type="ECO:0000256" key="2">
    <source>
        <dbReference type="ARBA" id="ARBA00022857"/>
    </source>
</evidence>
<proteinExistence type="inferred from homology"/>
<dbReference type="PANTHER" id="PTHR42748:SF7">
    <property type="entry name" value="NMRA LIKE REDOX SENSOR 1-RELATED"/>
    <property type="match status" value="1"/>
</dbReference>
<gene>
    <name evidence="4" type="ORF">HF999_17025</name>
</gene>
<dbReference type="RefSeq" id="WP_168547034.1">
    <property type="nucleotide sequence ID" value="NZ_BAAAKS010000002.1"/>
</dbReference>
<dbReference type="AlphaFoldDB" id="A0A846X648"/>
<feature type="domain" description="NmrA-like" evidence="3">
    <location>
        <begin position="3"/>
        <end position="241"/>
    </location>
</feature>
<dbReference type="PANTHER" id="PTHR42748">
    <property type="entry name" value="NITROGEN METABOLITE REPRESSION PROTEIN NMRA FAMILY MEMBER"/>
    <property type="match status" value="1"/>
</dbReference>
<dbReference type="Gene3D" id="3.90.25.10">
    <property type="entry name" value="UDP-galactose 4-epimerase, domain 1"/>
    <property type="match status" value="1"/>
</dbReference>
<evidence type="ECO:0000256" key="1">
    <source>
        <dbReference type="ARBA" id="ARBA00006328"/>
    </source>
</evidence>
<accession>A0A846X648</accession>